<keyword evidence="2" id="KW-0540">Nuclease</keyword>
<comment type="caution">
    <text evidence="7">The sequence shown here is derived from an EMBL/GenBank/DDBJ whole genome shotgun (WGS) entry which is preliminary data.</text>
</comment>
<dbReference type="PANTHER" id="PTHR42740:SF1">
    <property type="entry name" value="RIBONUCLEASE VAPC3"/>
    <property type="match status" value="1"/>
</dbReference>
<evidence type="ECO:0000313" key="7">
    <source>
        <dbReference type="EMBL" id="KXA95615.1"/>
    </source>
</evidence>
<keyword evidence="4" id="KW-0378">Hydrolase</keyword>
<dbReference type="GO" id="GO:0046872">
    <property type="term" value="F:metal ion binding"/>
    <property type="evidence" value="ECO:0007669"/>
    <property type="project" value="UniProtKB-KW"/>
</dbReference>
<keyword evidence="5" id="KW-0460">Magnesium</keyword>
<evidence type="ECO:0000256" key="1">
    <source>
        <dbReference type="ARBA" id="ARBA00022649"/>
    </source>
</evidence>
<dbReference type="InterPro" id="IPR002716">
    <property type="entry name" value="PIN_dom"/>
</dbReference>
<organism evidence="7 8">
    <name type="scientific">candidate division MSBL1 archaeon SCGC-AAA259I09</name>
    <dbReference type="NCBI Taxonomy" id="1698267"/>
    <lineage>
        <taxon>Archaea</taxon>
        <taxon>Methanobacteriati</taxon>
        <taxon>Methanobacteriota</taxon>
        <taxon>candidate division MSBL1</taxon>
    </lineage>
</organism>
<sequence>MFDTDVVIEMVRDEEYETGAIPIITVIEVLRGVKEEKRSKVKQLLENSFDVLGLENRVIITYCRLYRMLKEEGETLPDADLLVASTAIAYDLVLKSGDGHFERLEEHGLALEKPE</sequence>
<dbReference type="EMBL" id="LHXR01000139">
    <property type="protein sequence ID" value="KXA95615.1"/>
    <property type="molecule type" value="Genomic_DNA"/>
</dbReference>
<keyword evidence="3" id="KW-0479">Metal-binding</keyword>
<dbReference type="InterPro" id="IPR029060">
    <property type="entry name" value="PIN-like_dom_sf"/>
</dbReference>
<dbReference type="PANTHER" id="PTHR42740">
    <property type="entry name" value="RIBONUCLEASE VAPC3"/>
    <property type="match status" value="1"/>
</dbReference>
<dbReference type="GO" id="GO:0016787">
    <property type="term" value="F:hydrolase activity"/>
    <property type="evidence" value="ECO:0007669"/>
    <property type="project" value="UniProtKB-KW"/>
</dbReference>
<feature type="domain" description="PIN" evidence="6">
    <location>
        <begin position="14"/>
        <end position="105"/>
    </location>
</feature>
<dbReference type="Pfam" id="PF01850">
    <property type="entry name" value="PIN"/>
    <property type="match status" value="1"/>
</dbReference>
<dbReference type="AlphaFoldDB" id="A0A133UN11"/>
<keyword evidence="1" id="KW-1277">Toxin-antitoxin system</keyword>
<evidence type="ECO:0000313" key="8">
    <source>
        <dbReference type="Proteomes" id="UP000070463"/>
    </source>
</evidence>
<dbReference type="CDD" id="cd09881">
    <property type="entry name" value="PIN_VapC4-5_FitB-like"/>
    <property type="match status" value="1"/>
</dbReference>
<accession>A0A133UN11</accession>
<evidence type="ECO:0000256" key="3">
    <source>
        <dbReference type="ARBA" id="ARBA00022723"/>
    </source>
</evidence>
<dbReference type="InterPro" id="IPR051749">
    <property type="entry name" value="PINc/VapC_TA_RNase"/>
</dbReference>
<evidence type="ECO:0000256" key="4">
    <source>
        <dbReference type="ARBA" id="ARBA00022801"/>
    </source>
</evidence>
<dbReference type="Proteomes" id="UP000070463">
    <property type="component" value="Unassembled WGS sequence"/>
</dbReference>
<name>A0A133UN11_9EURY</name>
<evidence type="ECO:0000256" key="5">
    <source>
        <dbReference type="ARBA" id="ARBA00022842"/>
    </source>
</evidence>
<gene>
    <name evidence="7" type="ORF">AKJ37_06770</name>
</gene>
<dbReference type="Gene3D" id="3.40.50.1010">
    <property type="entry name" value="5'-nuclease"/>
    <property type="match status" value="1"/>
</dbReference>
<dbReference type="GO" id="GO:0004540">
    <property type="term" value="F:RNA nuclease activity"/>
    <property type="evidence" value="ECO:0007669"/>
    <property type="project" value="TreeGrafter"/>
</dbReference>
<proteinExistence type="predicted"/>
<keyword evidence="8" id="KW-1185">Reference proteome</keyword>
<reference evidence="7 8" key="1">
    <citation type="journal article" date="2016" name="Sci. Rep.">
        <title>Metabolic traits of an uncultured archaeal lineage -MSBL1- from brine pools of the Red Sea.</title>
        <authorList>
            <person name="Mwirichia R."/>
            <person name="Alam I."/>
            <person name="Rashid M."/>
            <person name="Vinu M."/>
            <person name="Ba-Alawi W."/>
            <person name="Anthony Kamau A."/>
            <person name="Kamanda Ngugi D."/>
            <person name="Goker M."/>
            <person name="Klenk H.P."/>
            <person name="Bajic V."/>
            <person name="Stingl U."/>
        </authorList>
    </citation>
    <scope>NUCLEOTIDE SEQUENCE [LARGE SCALE GENOMIC DNA]</scope>
    <source>
        <strain evidence="7">SCGC-AAA259I09</strain>
    </source>
</reference>
<evidence type="ECO:0000259" key="6">
    <source>
        <dbReference type="Pfam" id="PF01850"/>
    </source>
</evidence>
<protein>
    <submittedName>
        <fullName evidence="7">Twitching motility protein PilT</fullName>
    </submittedName>
</protein>
<dbReference type="SUPFAM" id="SSF88723">
    <property type="entry name" value="PIN domain-like"/>
    <property type="match status" value="1"/>
</dbReference>
<evidence type="ECO:0000256" key="2">
    <source>
        <dbReference type="ARBA" id="ARBA00022722"/>
    </source>
</evidence>